<dbReference type="AlphaFoldDB" id="A0A6A6GF16"/>
<evidence type="ECO:0000313" key="2">
    <source>
        <dbReference type="Proteomes" id="UP000799538"/>
    </source>
</evidence>
<dbReference type="Proteomes" id="UP000799538">
    <property type="component" value="Unassembled WGS sequence"/>
</dbReference>
<proteinExistence type="predicted"/>
<keyword evidence="2" id="KW-1185">Reference proteome</keyword>
<protein>
    <submittedName>
        <fullName evidence="1">Uncharacterized protein</fullName>
    </submittedName>
</protein>
<organism evidence="1 2">
    <name type="scientific">Elsinoe ampelina</name>
    <dbReference type="NCBI Taxonomy" id="302913"/>
    <lineage>
        <taxon>Eukaryota</taxon>
        <taxon>Fungi</taxon>
        <taxon>Dikarya</taxon>
        <taxon>Ascomycota</taxon>
        <taxon>Pezizomycotina</taxon>
        <taxon>Dothideomycetes</taxon>
        <taxon>Dothideomycetidae</taxon>
        <taxon>Myriangiales</taxon>
        <taxon>Elsinoaceae</taxon>
        <taxon>Elsinoe</taxon>
    </lineage>
</organism>
<evidence type="ECO:0000313" key="1">
    <source>
        <dbReference type="EMBL" id="KAF2224322.1"/>
    </source>
</evidence>
<gene>
    <name evidence="1" type="ORF">BDZ85DRAFT_100273</name>
</gene>
<accession>A0A6A6GF16</accession>
<reference evidence="2" key="1">
    <citation type="journal article" date="2020" name="Stud. Mycol.">
        <title>101 Dothideomycetes genomes: A test case for predicting lifestyles and emergence of pathogens.</title>
        <authorList>
            <person name="Haridas S."/>
            <person name="Albert R."/>
            <person name="Binder M."/>
            <person name="Bloem J."/>
            <person name="LaButti K."/>
            <person name="Salamov A."/>
            <person name="Andreopoulos B."/>
            <person name="Baker S."/>
            <person name="Barry K."/>
            <person name="Bills G."/>
            <person name="Bluhm B."/>
            <person name="Cannon C."/>
            <person name="Castanera R."/>
            <person name="Culley D."/>
            <person name="Daum C."/>
            <person name="Ezra D."/>
            <person name="Gonzalez J."/>
            <person name="Henrissat B."/>
            <person name="Kuo A."/>
            <person name="Liang C."/>
            <person name="Lipzen A."/>
            <person name="Lutzoni F."/>
            <person name="Magnuson J."/>
            <person name="Mondo S."/>
            <person name="Nolan M."/>
            <person name="Ohm R."/>
            <person name="Pangilinan J."/>
            <person name="Park H.-J."/>
            <person name="Ramirez L."/>
            <person name="Alfaro M."/>
            <person name="Sun H."/>
            <person name="Tritt A."/>
            <person name="Yoshinaga Y."/>
            <person name="Zwiers L.-H."/>
            <person name="Turgeon B."/>
            <person name="Goodwin S."/>
            <person name="Spatafora J."/>
            <person name="Crous P."/>
            <person name="Grigoriev I."/>
        </authorList>
    </citation>
    <scope>NUCLEOTIDE SEQUENCE [LARGE SCALE GENOMIC DNA]</scope>
    <source>
        <strain evidence="2">CECT 20119</strain>
    </source>
</reference>
<sequence length="98" mass="10844">MTTAAREAWTLMTGLFSFCNGQMSEEVDIMHRATWRVRGGNAARTAGGVNARYVDGTSRPGWEARKIGGWDMGAVGRKLEREERGEKDEHGISSGLNW</sequence>
<dbReference type="EMBL" id="ML992505">
    <property type="protein sequence ID" value="KAF2224322.1"/>
    <property type="molecule type" value="Genomic_DNA"/>
</dbReference>
<name>A0A6A6GF16_9PEZI</name>